<dbReference type="Proteomes" id="UP001458880">
    <property type="component" value="Unassembled WGS sequence"/>
</dbReference>
<gene>
    <name evidence="1" type="ORF">QE152_g40306</name>
</gene>
<organism evidence="1 2">
    <name type="scientific">Popillia japonica</name>
    <name type="common">Japanese beetle</name>
    <dbReference type="NCBI Taxonomy" id="7064"/>
    <lineage>
        <taxon>Eukaryota</taxon>
        <taxon>Metazoa</taxon>
        <taxon>Ecdysozoa</taxon>
        <taxon>Arthropoda</taxon>
        <taxon>Hexapoda</taxon>
        <taxon>Insecta</taxon>
        <taxon>Pterygota</taxon>
        <taxon>Neoptera</taxon>
        <taxon>Endopterygota</taxon>
        <taxon>Coleoptera</taxon>
        <taxon>Polyphaga</taxon>
        <taxon>Scarabaeiformia</taxon>
        <taxon>Scarabaeidae</taxon>
        <taxon>Rutelinae</taxon>
        <taxon>Popillia</taxon>
    </lineage>
</organism>
<protein>
    <submittedName>
        <fullName evidence="1">Uncharacterized protein</fullName>
    </submittedName>
</protein>
<dbReference type="EMBL" id="JASPKY010001098">
    <property type="protein sequence ID" value="KAK9679086.1"/>
    <property type="molecule type" value="Genomic_DNA"/>
</dbReference>
<name>A0AAW1HRA9_POPJA</name>
<proteinExistence type="predicted"/>
<accession>A0AAW1HRA9</accession>
<keyword evidence="2" id="KW-1185">Reference proteome</keyword>
<sequence>MHGIMGLLSKLLINHYYTTFQTGLFSSNISTEVMAVTTEEDLENILDCESQQSSNLTKNLDNNNEVTEVNDIPNPIAEQNFVEKDHKVLIDIIHDQNISLKTTETTKEI</sequence>
<evidence type="ECO:0000313" key="1">
    <source>
        <dbReference type="EMBL" id="KAK9679086.1"/>
    </source>
</evidence>
<evidence type="ECO:0000313" key="2">
    <source>
        <dbReference type="Proteomes" id="UP001458880"/>
    </source>
</evidence>
<dbReference type="AlphaFoldDB" id="A0AAW1HRA9"/>
<comment type="caution">
    <text evidence="1">The sequence shown here is derived from an EMBL/GenBank/DDBJ whole genome shotgun (WGS) entry which is preliminary data.</text>
</comment>
<reference evidence="1 2" key="1">
    <citation type="journal article" date="2024" name="BMC Genomics">
        <title>De novo assembly and annotation of Popillia japonica's genome with initial clues to its potential as an invasive pest.</title>
        <authorList>
            <person name="Cucini C."/>
            <person name="Boschi S."/>
            <person name="Funari R."/>
            <person name="Cardaioli E."/>
            <person name="Iannotti N."/>
            <person name="Marturano G."/>
            <person name="Paoli F."/>
            <person name="Bruttini M."/>
            <person name="Carapelli A."/>
            <person name="Frati F."/>
            <person name="Nardi F."/>
        </authorList>
    </citation>
    <scope>NUCLEOTIDE SEQUENCE [LARGE SCALE GENOMIC DNA]</scope>
    <source>
        <strain evidence="1">DMR45628</strain>
    </source>
</reference>